<protein>
    <recommendedName>
        <fullName evidence="1">SGNH hydrolase-type esterase domain-containing protein</fullName>
    </recommendedName>
</protein>
<dbReference type="HOGENOM" id="CLU_921135_0_0_0"/>
<proteinExistence type="predicted"/>
<dbReference type="InterPro" id="IPR013830">
    <property type="entry name" value="SGNH_hydro"/>
</dbReference>
<name>W0DHU7_9AQUI</name>
<accession>W0DHU7</accession>
<dbReference type="GO" id="GO:0016788">
    <property type="term" value="F:hydrolase activity, acting on ester bonds"/>
    <property type="evidence" value="ECO:0007669"/>
    <property type="project" value="UniProtKB-ARBA"/>
</dbReference>
<dbReference type="Gene3D" id="3.40.50.1110">
    <property type="entry name" value="SGNH hydrolase"/>
    <property type="match status" value="1"/>
</dbReference>
<dbReference type="AlphaFoldDB" id="W0DHU7"/>
<sequence>MVNNSFGFREREFAIPKPDNVFRIMVLGDSLTWGAGLAVEERYTNRLEKYLNERLKGKFPKRIEVLNFGIPGGPTIAERDILRTFIDLVNPDLVIVGFCLNDPQPKSQEWSIEKDRIDRYAKFFLSPIRRLFGILHLELTASFIEKGFYKTLERLGIIPPWYVALDRVYDKNSKEWKDFEKALKDIIDMSNKKGLPPPIFAVLNQGVYTDKPTDYRNPDDMLKLYLKWYHQAEDTASKIGFKTVNFEKEIAEKLHDKPLAVNVLDGHPSAEVNDIYAQKFAEFIIKEYFLKGGIHNGNKGRN</sequence>
<evidence type="ECO:0000313" key="3">
    <source>
        <dbReference type="Proteomes" id="UP000018914"/>
    </source>
</evidence>
<reference evidence="2 3" key="1">
    <citation type="submission" date="2013-12" db="EMBL/GenBank/DDBJ databases">
        <authorList>
            <consortium name="DOE Joint Genome Institute"/>
            <person name="Eisen J."/>
            <person name="Huntemann M."/>
            <person name="Han J."/>
            <person name="Chen A."/>
            <person name="Kyrpides N."/>
            <person name="Mavromatis K."/>
            <person name="Markowitz V."/>
            <person name="Palaniappan K."/>
            <person name="Ivanova N."/>
            <person name="Schaumberg A."/>
            <person name="Pati A."/>
            <person name="Liolios K."/>
            <person name="Nordberg H.P."/>
            <person name="Cantor M.N."/>
            <person name="Hua S.X."/>
            <person name="Woyke T."/>
        </authorList>
    </citation>
    <scope>NUCLEOTIDE SEQUENCE [LARGE SCALE GENOMIC DNA]</scope>
    <source>
        <strain evidence="2 3">DSM 23557</strain>
    </source>
</reference>
<organism evidence="3">
    <name type="scientific">Thermocrinis ruber</name>
    <dbReference type="NCBI Taxonomy" id="75906"/>
    <lineage>
        <taxon>Bacteria</taxon>
        <taxon>Pseudomonadati</taxon>
        <taxon>Aquificota</taxon>
        <taxon>Aquificia</taxon>
        <taxon>Aquificales</taxon>
        <taxon>Aquificaceae</taxon>
        <taxon>Thermocrinis</taxon>
    </lineage>
</organism>
<dbReference type="Proteomes" id="UP000018914">
    <property type="component" value="Chromosome"/>
</dbReference>
<keyword evidence="3" id="KW-1185">Reference proteome</keyword>
<dbReference type="InterPro" id="IPR036514">
    <property type="entry name" value="SGNH_hydro_sf"/>
</dbReference>
<feature type="domain" description="SGNH hydrolase-type esterase" evidence="1">
    <location>
        <begin position="26"/>
        <end position="271"/>
    </location>
</feature>
<evidence type="ECO:0000313" key="2">
    <source>
        <dbReference type="EMBL" id="AHE96802.1"/>
    </source>
</evidence>
<dbReference type="SUPFAM" id="SSF52266">
    <property type="entry name" value="SGNH hydrolase"/>
    <property type="match status" value="1"/>
</dbReference>
<dbReference type="STRING" id="75906.THERU_04040"/>
<dbReference type="KEGG" id="trd:THERU_04040"/>
<dbReference type="Pfam" id="PF13472">
    <property type="entry name" value="Lipase_GDSL_2"/>
    <property type="match status" value="1"/>
</dbReference>
<gene>
    <name evidence="2" type="ORF">THERU_04040</name>
</gene>
<dbReference type="eggNOG" id="COG2755">
    <property type="taxonomic scope" value="Bacteria"/>
</dbReference>
<dbReference type="EMBL" id="CP007028">
    <property type="protein sequence ID" value="AHE96802.1"/>
    <property type="molecule type" value="Genomic_DNA"/>
</dbReference>
<evidence type="ECO:0000259" key="1">
    <source>
        <dbReference type="Pfam" id="PF13472"/>
    </source>
</evidence>